<evidence type="ECO:0000313" key="3">
    <source>
        <dbReference type="Proteomes" id="UP000784294"/>
    </source>
</evidence>
<dbReference type="EMBL" id="CAAALY010024565">
    <property type="protein sequence ID" value="VEL15424.1"/>
    <property type="molecule type" value="Genomic_DNA"/>
</dbReference>
<feature type="compositionally biased region" description="Acidic residues" evidence="1">
    <location>
        <begin position="81"/>
        <end position="103"/>
    </location>
</feature>
<feature type="non-terminal residue" evidence="2">
    <location>
        <position position="497"/>
    </location>
</feature>
<accession>A0A3S5CET5</accession>
<evidence type="ECO:0000256" key="1">
    <source>
        <dbReference type="SAM" id="MobiDB-lite"/>
    </source>
</evidence>
<feature type="region of interest" description="Disordered" evidence="1">
    <location>
        <begin position="220"/>
        <end position="239"/>
    </location>
</feature>
<sequence length="497" mass="50130">MLTKKENKSICLGHGGVPDLSSLAGSNGGGGVGGGGGGAFDAHALPGVTSSVHGSGTTAPVAGGCGGTGGGGTSSNASDVFADEVSDDDDEEEAEGDQGDQADPETVGPEGSGELADESGSILATALVDTTDATLAGSHQQHLHHHLSQQLVAPPAQLLSQPQHHSQHTQQQQHLLQQQLHLTQHPNQHSLSLTSQSLMPRHHNAELPGLHPAQLSVSHMPHLPQSLAPPHPPALSGLSASSMLSQAPLQHQQPKPLVCQSSHLSHPSNGYQALFSSHLASLAACQPTNSIPNSLVNTDSSSVPAGLTIGRGAISPVPDAESGHSSAVGSLRPSSGPERTLLLVPSGGTSRPGDERTPACLTPVTSPTPRAGSVPSVGVLSTNDYHHPTPLTASAARDSLLYNPATGTNSSSPGSNGVCPGEVASPGNTGPHISAPPPSLTGQSLQHQQHHQQQSVCLSLPQLMPCCQASSQECSMSTSSSVVTAAAVAASNSLCGL</sequence>
<proteinExistence type="predicted"/>
<reference evidence="2" key="1">
    <citation type="submission" date="2018-11" db="EMBL/GenBank/DDBJ databases">
        <authorList>
            <consortium name="Pathogen Informatics"/>
        </authorList>
    </citation>
    <scope>NUCLEOTIDE SEQUENCE</scope>
</reference>
<evidence type="ECO:0000313" key="2">
    <source>
        <dbReference type="EMBL" id="VEL15424.1"/>
    </source>
</evidence>
<comment type="caution">
    <text evidence="2">The sequence shown here is derived from an EMBL/GenBank/DDBJ whole genome shotgun (WGS) entry which is preliminary data.</text>
</comment>
<dbReference type="Proteomes" id="UP000784294">
    <property type="component" value="Unassembled WGS sequence"/>
</dbReference>
<feature type="compositionally biased region" description="Gly residues" evidence="1">
    <location>
        <begin position="63"/>
        <end position="73"/>
    </location>
</feature>
<feature type="compositionally biased region" description="Low complexity" evidence="1">
    <location>
        <begin position="406"/>
        <end position="417"/>
    </location>
</feature>
<feature type="region of interest" description="Disordered" evidence="1">
    <location>
        <begin position="1"/>
        <end position="118"/>
    </location>
</feature>
<keyword evidence="3" id="KW-1185">Reference proteome</keyword>
<organism evidence="2 3">
    <name type="scientific">Protopolystoma xenopodis</name>
    <dbReference type="NCBI Taxonomy" id="117903"/>
    <lineage>
        <taxon>Eukaryota</taxon>
        <taxon>Metazoa</taxon>
        <taxon>Spiralia</taxon>
        <taxon>Lophotrochozoa</taxon>
        <taxon>Platyhelminthes</taxon>
        <taxon>Monogenea</taxon>
        <taxon>Polyopisthocotylea</taxon>
        <taxon>Polystomatidea</taxon>
        <taxon>Polystomatidae</taxon>
        <taxon>Protopolystoma</taxon>
    </lineage>
</organism>
<name>A0A3S5CET5_9PLAT</name>
<feature type="region of interest" description="Disordered" evidence="1">
    <location>
        <begin position="307"/>
        <end position="448"/>
    </location>
</feature>
<feature type="compositionally biased region" description="Gly residues" evidence="1">
    <location>
        <begin position="26"/>
        <end position="39"/>
    </location>
</feature>
<gene>
    <name evidence="2" type="ORF">PXEA_LOCUS8864</name>
</gene>
<dbReference type="AlphaFoldDB" id="A0A3S5CET5"/>
<protein>
    <submittedName>
        <fullName evidence="2">Uncharacterized protein</fullName>
    </submittedName>
</protein>